<evidence type="ECO:0000313" key="1">
    <source>
        <dbReference type="EMBL" id="MPN57794.1"/>
    </source>
</evidence>
<organism evidence="1">
    <name type="scientific">bioreactor metagenome</name>
    <dbReference type="NCBI Taxonomy" id="1076179"/>
    <lineage>
        <taxon>unclassified sequences</taxon>
        <taxon>metagenomes</taxon>
        <taxon>ecological metagenomes</taxon>
    </lineage>
</organism>
<protein>
    <submittedName>
        <fullName evidence="1">Uncharacterized protein</fullName>
    </submittedName>
</protein>
<name>A0A645JBN2_9ZZZZ</name>
<proteinExistence type="predicted"/>
<dbReference type="EMBL" id="VSSQ01129786">
    <property type="protein sequence ID" value="MPN57794.1"/>
    <property type="molecule type" value="Genomic_DNA"/>
</dbReference>
<comment type="caution">
    <text evidence="1">The sequence shown here is derived from an EMBL/GenBank/DDBJ whole genome shotgun (WGS) entry which is preliminary data.</text>
</comment>
<gene>
    <name evidence="1" type="ORF">SDC9_205488</name>
</gene>
<reference evidence="1" key="1">
    <citation type="submission" date="2019-08" db="EMBL/GenBank/DDBJ databases">
        <authorList>
            <person name="Kucharzyk K."/>
            <person name="Murdoch R.W."/>
            <person name="Higgins S."/>
            <person name="Loffler F."/>
        </authorList>
    </citation>
    <scope>NUCLEOTIDE SEQUENCE</scope>
</reference>
<sequence length="74" mass="7998">MVVAEKRAARARLPRLVIERGGVAVVLACARARDADVEALVVPLVVQPREVAAVAFKAAAGRRRRHHAQRADLP</sequence>
<dbReference type="AlphaFoldDB" id="A0A645JBN2"/>
<accession>A0A645JBN2</accession>